<dbReference type="Pfam" id="PF06985">
    <property type="entry name" value="HET"/>
    <property type="match status" value="1"/>
</dbReference>
<dbReference type="PANTHER" id="PTHR10622:SF12">
    <property type="entry name" value="HET DOMAIN-CONTAINING PROTEIN"/>
    <property type="match status" value="1"/>
</dbReference>
<proteinExistence type="predicted"/>
<evidence type="ECO:0000259" key="1">
    <source>
        <dbReference type="Pfam" id="PF06985"/>
    </source>
</evidence>
<gene>
    <name evidence="2" type="ORF">VKT23_008041</name>
</gene>
<dbReference type="PANTHER" id="PTHR10622">
    <property type="entry name" value="HET DOMAIN-CONTAINING PROTEIN"/>
    <property type="match status" value="1"/>
</dbReference>
<sequence length="668" mass="76472">MRLLNTQTLQLRDFYTDIPKYAILSHTWGLEEVTFQDIQPGSSEFSLRSKAGWYKVENACAHARRHDFEWIWIDTCCINKDSSAELSEAINSMYQYYEDSVVCYAYLPDVLAGEDPRAIESSFRNSRWFKRGWTLQELLAPPYVVFLDQEWTEIGTKWRLRDVISVITSIPAQVLEDGDVYKFSIAQRMSWAAYRKTTRPEDVAYCLMGIFGVNMPSIYGEGAEKAFMRLQLEIIKISDDRSIFAWVSQFYEEQSGLFARHPFEFRASGEVGIAEAGKMAHKSLYSFGNNGLRIHMHLVPASPSFGDVTGLFLASLHCQSEMDGSWPSIYLRLVEGERYVRYRPDEVILAASPPSIDDMQEIIVKENLSSRRKRARTDFGEVFPVFRIKQSPSTQKRFTLAHSMGTGEYTLNNEIASDCVEVSDLTQNDLVFLKYCLLEQDRNFSLALGIGASGPFYDILSDTDPDESPNLSTMSSLAAEKRNKVQETFMDRVELLLNDGFSVSVSLRLTASDIFELEISCSAGPRSVIPFLPSLLQPQKLSFEVPTYLFDSEQLWRLCEVYPPDFSRKQLNEESTFISMHDISDPSHTFRVLTYKDDKYNFPIQIVLGFHNSTAWTDILVQDVSRKLKKRHLVETPQQIWESYLDSGSRVQRRLVGCFESRSAQAPD</sequence>
<dbReference type="EMBL" id="JBANRG010000011">
    <property type="protein sequence ID" value="KAK7462442.1"/>
    <property type="molecule type" value="Genomic_DNA"/>
</dbReference>
<organism evidence="2 3">
    <name type="scientific">Marasmiellus scandens</name>
    <dbReference type="NCBI Taxonomy" id="2682957"/>
    <lineage>
        <taxon>Eukaryota</taxon>
        <taxon>Fungi</taxon>
        <taxon>Dikarya</taxon>
        <taxon>Basidiomycota</taxon>
        <taxon>Agaricomycotina</taxon>
        <taxon>Agaricomycetes</taxon>
        <taxon>Agaricomycetidae</taxon>
        <taxon>Agaricales</taxon>
        <taxon>Marasmiineae</taxon>
        <taxon>Omphalotaceae</taxon>
        <taxon>Marasmiellus</taxon>
    </lineage>
</organism>
<reference evidence="2 3" key="1">
    <citation type="submission" date="2024-01" db="EMBL/GenBank/DDBJ databases">
        <title>A draft genome for the cacao thread blight pathogen Marasmiellus scandens.</title>
        <authorList>
            <person name="Baruah I.K."/>
            <person name="Leung J."/>
            <person name="Bukari Y."/>
            <person name="Amoako-Attah I."/>
            <person name="Meinhardt L.W."/>
            <person name="Bailey B.A."/>
            <person name="Cohen S.P."/>
        </authorList>
    </citation>
    <scope>NUCLEOTIDE SEQUENCE [LARGE SCALE GENOMIC DNA]</scope>
    <source>
        <strain evidence="2 3">GH-19</strain>
    </source>
</reference>
<dbReference type="Proteomes" id="UP001498398">
    <property type="component" value="Unassembled WGS sequence"/>
</dbReference>
<dbReference type="InterPro" id="IPR010730">
    <property type="entry name" value="HET"/>
</dbReference>
<evidence type="ECO:0000313" key="3">
    <source>
        <dbReference type="Proteomes" id="UP001498398"/>
    </source>
</evidence>
<comment type="caution">
    <text evidence="2">The sequence shown here is derived from an EMBL/GenBank/DDBJ whole genome shotgun (WGS) entry which is preliminary data.</text>
</comment>
<accession>A0ABR1JME4</accession>
<feature type="domain" description="Heterokaryon incompatibility" evidence="1">
    <location>
        <begin position="21"/>
        <end position="107"/>
    </location>
</feature>
<name>A0ABR1JME4_9AGAR</name>
<keyword evidence="3" id="KW-1185">Reference proteome</keyword>
<protein>
    <recommendedName>
        <fullName evidence="1">Heterokaryon incompatibility domain-containing protein</fullName>
    </recommendedName>
</protein>
<evidence type="ECO:0000313" key="2">
    <source>
        <dbReference type="EMBL" id="KAK7462442.1"/>
    </source>
</evidence>